<dbReference type="Proteomes" id="UP000034228">
    <property type="component" value="Unassembled WGS sequence"/>
</dbReference>
<dbReference type="InterPro" id="IPR013078">
    <property type="entry name" value="His_Pase_superF_clade-1"/>
</dbReference>
<evidence type="ECO:0000313" key="2">
    <source>
        <dbReference type="Proteomes" id="UP000034228"/>
    </source>
</evidence>
<sequence>MNKYLYFLRHATAEVIRPNQLDIDRCLIEKGRLQARRVAVFLGRHNIEPAIVLSSPYPRAIQTAAIVCKEAELAQAKELDWLALGTDSQYALAQLQQQLSVLPHHTMLVGHEPDFSNLLGQLLGSVQPALKIKKASLTCLVYCEISNSFQLEWSIPAKFM</sequence>
<protein>
    <submittedName>
        <fullName evidence="1">Phosphohistidine phosphatase</fullName>
    </submittedName>
</protein>
<evidence type="ECO:0000313" key="1">
    <source>
        <dbReference type="EMBL" id="KKO45506.1"/>
    </source>
</evidence>
<dbReference type="EMBL" id="LAHO01000009">
    <property type="protein sequence ID" value="KKO45506.1"/>
    <property type="molecule type" value="Genomic_DNA"/>
</dbReference>
<dbReference type="CDD" id="cd07067">
    <property type="entry name" value="HP_PGM_like"/>
    <property type="match status" value="1"/>
</dbReference>
<gene>
    <name evidence="1" type="ORF">WG68_10730</name>
</gene>
<proteinExistence type="predicted"/>
<accession>A0A0M2V4D3</accession>
<dbReference type="RefSeq" id="WP_046557680.1">
    <property type="nucleotide sequence ID" value="NZ_LAHO01000009.1"/>
</dbReference>
<dbReference type="InterPro" id="IPR029033">
    <property type="entry name" value="His_PPase_superfam"/>
</dbReference>
<dbReference type="SUPFAM" id="SSF53254">
    <property type="entry name" value="Phosphoglycerate mutase-like"/>
    <property type="match status" value="1"/>
</dbReference>
<name>A0A0M2V4D3_9GAMM</name>
<dbReference type="PATRIC" id="fig|336831.14.peg.1029"/>
<comment type="caution">
    <text evidence="1">The sequence shown here is derived from an EMBL/GenBank/DDBJ whole genome shotgun (WGS) entry which is preliminary data.</text>
</comment>
<organism evidence="1 2">
    <name type="scientific">Arsukibacterium ikkense</name>
    <dbReference type="NCBI Taxonomy" id="336831"/>
    <lineage>
        <taxon>Bacteria</taxon>
        <taxon>Pseudomonadati</taxon>
        <taxon>Pseudomonadota</taxon>
        <taxon>Gammaproteobacteria</taxon>
        <taxon>Chromatiales</taxon>
        <taxon>Chromatiaceae</taxon>
        <taxon>Arsukibacterium</taxon>
    </lineage>
</organism>
<dbReference type="SMART" id="SM00855">
    <property type="entry name" value="PGAM"/>
    <property type="match status" value="1"/>
</dbReference>
<reference evidence="1 2" key="1">
    <citation type="submission" date="2015-03" db="EMBL/GenBank/DDBJ databases">
        <title>Draft genome sequences of two protease-producing strains of Arsukibacterium isolated from two cold and alkaline environments.</title>
        <authorList>
            <person name="Lylloff J.E."/>
            <person name="Skov L.B."/>
            <person name="Jepsen M."/>
            <person name="Hallin P.F."/>
            <person name="Sorensen S.J."/>
            <person name="Stougaard P."/>
            <person name="Glaring M.A."/>
        </authorList>
    </citation>
    <scope>NUCLEOTIDE SEQUENCE [LARGE SCALE GENOMIC DNA]</scope>
    <source>
        <strain evidence="1 2">GCM72</strain>
    </source>
</reference>
<dbReference type="Gene3D" id="3.40.50.1240">
    <property type="entry name" value="Phosphoglycerate mutase-like"/>
    <property type="match status" value="1"/>
</dbReference>
<dbReference type="STRING" id="336831.WG68_10730"/>
<keyword evidence="2" id="KW-1185">Reference proteome</keyword>
<dbReference type="OrthoDB" id="9810154at2"/>
<dbReference type="Pfam" id="PF00300">
    <property type="entry name" value="His_Phos_1"/>
    <property type="match status" value="1"/>
</dbReference>
<dbReference type="AlphaFoldDB" id="A0A0M2V4D3"/>